<reference evidence="2" key="2">
    <citation type="submission" date="2025-09" db="UniProtKB">
        <authorList>
            <consortium name="Ensembl"/>
        </authorList>
    </citation>
    <scope>IDENTIFICATION</scope>
</reference>
<organism evidence="2 3">
    <name type="scientific">Leptobrachium leishanense</name>
    <name type="common">Leishan spiny toad</name>
    <dbReference type="NCBI Taxonomy" id="445787"/>
    <lineage>
        <taxon>Eukaryota</taxon>
        <taxon>Metazoa</taxon>
        <taxon>Chordata</taxon>
        <taxon>Craniata</taxon>
        <taxon>Vertebrata</taxon>
        <taxon>Euteleostomi</taxon>
        <taxon>Amphibia</taxon>
        <taxon>Batrachia</taxon>
        <taxon>Anura</taxon>
        <taxon>Pelobatoidea</taxon>
        <taxon>Megophryidae</taxon>
        <taxon>Leptobrachium</taxon>
    </lineage>
</organism>
<dbReference type="PANTHER" id="PTHR11505">
    <property type="entry name" value="L1 TRANSPOSABLE ELEMENT-RELATED"/>
    <property type="match status" value="1"/>
</dbReference>
<feature type="compositionally biased region" description="Basic and acidic residues" evidence="1">
    <location>
        <begin position="330"/>
        <end position="347"/>
    </location>
</feature>
<accession>A0A8C5W8K9</accession>
<keyword evidence="3" id="KW-1185">Reference proteome</keyword>
<evidence type="ECO:0000256" key="1">
    <source>
        <dbReference type="SAM" id="MobiDB-lite"/>
    </source>
</evidence>
<dbReference type="GeneTree" id="ENSGT01010000228640"/>
<protein>
    <submittedName>
        <fullName evidence="2">Uncharacterized protein</fullName>
    </submittedName>
</protein>
<evidence type="ECO:0000313" key="2">
    <source>
        <dbReference type="Ensembl" id="ENSLLEP00000024049.1"/>
    </source>
</evidence>
<evidence type="ECO:0000313" key="3">
    <source>
        <dbReference type="Proteomes" id="UP000694569"/>
    </source>
</evidence>
<feature type="region of interest" description="Disordered" evidence="1">
    <location>
        <begin position="1"/>
        <end position="25"/>
    </location>
</feature>
<proteinExistence type="predicted"/>
<dbReference type="OrthoDB" id="8862550at2759"/>
<dbReference type="Ensembl" id="ENSLLET00000024961.1">
    <property type="protein sequence ID" value="ENSLLEP00000024049.1"/>
    <property type="gene ID" value="ENSLLEG00000015292.1"/>
</dbReference>
<dbReference type="Gene3D" id="3.30.70.1820">
    <property type="entry name" value="L1 transposable element, RRM domain"/>
    <property type="match status" value="1"/>
</dbReference>
<dbReference type="Proteomes" id="UP000694569">
    <property type="component" value="Unplaced"/>
</dbReference>
<dbReference type="AlphaFoldDB" id="A0A8C5W8K9"/>
<feature type="region of interest" description="Disordered" evidence="1">
    <location>
        <begin position="310"/>
        <end position="347"/>
    </location>
</feature>
<sequence>MVRGKKPPSDPQTPVRPPRAATRPLDGYLLPAARLASCSPAPKMVDATPSTTGHDPSAAIAKLELRLQSILAGMPTKTDLADMLTDLHASVRRDVEEVRGEVTDLGGRVTRLEQTVAEQPPATREHPAAYSELRRLVDDVDNWGRRNNLRIRGLKEMDPPEQLEELLCRFFNEVLGRAPASPIELNRAHRALRPRPQEGEPPRDVICNFASYRLKDQLMKHTRNARKWDFEGQSLELYHDLTPFTLAARRHLRPITQALTQRHIPYRWGFPLALTVRIDGTTHSICCPRDVPDFVATLHLPPMEVLDWERAESRRPGRQARPQRPLRHRGAGEDRAAGERDLPGADM</sequence>
<name>A0A8C5W8K9_9ANUR</name>
<reference evidence="2" key="1">
    <citation type="submission" date="2025-08" db="UniProtKB">
        <authorList>
            <consortium name="Ensembl"/>
        </authorList>
    </citation>
    <scope>IDENTIFICATION</scope>
</reference>
<dbReference type="InterPro" id="IPR004244">
    <property type="entry name" value="Transposase_22"/>
</dbReference>